<gene>
    <name evidence="2" type="ORF">Scep_016306</name>
</gene>
<evidence type="ECO:0000313" key="2">
    <source>
        <dbReference type="EMBL" id="KAK9118213.1"/>
    </source>
</evidence>
<dbReference type="AlphaFoldDB" id="A0AAP0IMD9"/>
<dbReference type="Proteomes" id="UP001419268">
    <property type="component" value="Unassembled WGS sequence"/>
</dbReference>
<dbReference type="EMBL" id="JBBNAG010000007">
    <property type="protein sequence ID" value="KAK9118213.1"/>
    <property type="molecule type" value="Genomic_DNA"/>
</dbReference>
<keyword evidence="3" id="KW-1185">Reference proteome</keyword>
<reference evidence="2 3" key="1">
    <citation type="submission" date="2024-01" db="EMBL/GenBank/DDBJ databases">
        <title>Genome assemblies of Stephania.</title>
        <authorList>
            <person name="Yang L."/>
        </authorList>
    </citation>
    <scope>NUCLEOTIDE SEQUENCE [LARGE SCALE GENOMIC DNA]</scope>
    <source>
        <strain evidence="2">JXDWG</strain>
        <tissue evidence="2">Leaf</tissue>
    </source>
</reference>
<proteinExistence type="predicted"/>
<comment type="caution">
    <text evidence="2">The sequence shown here is derived from an EMBL/GenBank/DDBJ whole genome shotgun (WGS) entry which is preliminary data.</text>
</comment>
<evidence type="ECO:0000256" key="1">
    <source>
        <dbReference type="SAM" id="MobiDB-lite"/>
    </source>
</evidence>
<protein>
    <submittedName>
        <fullName evidence="2">Uncharacterized protein</fullName>
    </submittedName>
</protein>
<feature type="compositionally biased region" description="Polar residues" evidence="1">
    <location>
        <begin position="18"/>
        <end position="31"/>
    </location>
</feature>
<organism evidence="2 3">
    <name type="scientific">Stephania cephalantha</name>
    <dbReference type="NCBI Taxonomy" id="152367"/>
    <lineage>
        <taxon>Eukaryota</taxon>
        <taxon>Viridiplantae</taxon>
        <taxon>Streptophyta</taxon>
        <taxon>Embryophyta</taxon>
        <taxon>Tracheophyta</taxon>
        <taxon>Spermatophyta</taxon>
        <taxon>Magnoliopsida</taxon>
        <taxon>Ranunculales</taxon>
        <taxon>Menispermaceae</taxon>
        <taxon>Menispermoideae</taxon>
        <taxon>Cissampelideae</taxon>
        <taxon>Stephania</taxon>
    </lineage>
</organism>
<sequence length="60" mass="6567">MMQKMGDQKGGWVKQNRGGDSSSSILEMSNSRDSTISATNNAFWTLLSFGLLSFELHATP</sequence>
<evidence type="ECO:0000313" key="3">
    <source>
        <dbReference type="Proteomes" id="UP001419268"/>
    </source>
</evidence>
<accession>A0AAP0IMD9</accession>
<name>A0AAP0IMD9_9MAGN</name>
<feature type="region of interest" description="Disordered" evidence="1">
    <location>
        <begin position="1"/>
        <end position="31"/>
    </location>
</feature>